<feature type="domain" description="4Fe-4S ferredoxin-type" evidence="2">
    <location>
        <begin position="626"/>
        <end position="657"/>
    </location>
</feature>
<dbReference type="Gene3D" id="3.40.50.970">
    <property type="match status" value="2"/>
</dbReference>
<keyword evidence="1" id="KW-0479">Metal-binding</keyword>
<protein>
    <submittedName>
        <fullName evidence="3">Indolepyruvate ferredoxin oxidoreductase alpha subunit</fullName>
        <ecNumber evidence="3">1.2.7.8</ecNumber>
    </submittedName>
</protein>
<evidence type="ECO:0000313" key="3">
    <source>
        <dbReference type="EMBL" id="MDP9893063.1"/>
    </source>
</evidence>
<dbReference type="GO" id="GO:0046872">
    <property type="term" value="F:metal ion binding"/>
    <property type="evidence" value="ECO:0007669"/>
    <property type="project" value="UniProtKB-KW"/>
</dbReference>
<comment type="caution">
    <text evidence="3">The sequence shown here is derived from an EMBL/GenBank/DDBJ whole genome shotgun (WGS) entry which is preliminary data.</text>
</comment>
<evidence type="ECO:0000259" key="2">
    <source>
        <dbReference type="PROSITE" id="PS51379"/>
    </source>
</evidence>
<keyword evidence="3" id="KW-0560">Oxidoreductase</keyword>
<organism evidence="3 4">
    <name type="scientific">Variovorax boronicumulans</name>
    <dbReference type="NCBI Taxonomy" id="436515"/>
    <lineage>
        <taxon>Bacteria</taxon>
        <taxon>Pseudomonadati</taxon>
        <taxon>Pseudomonadota</taxon>
        <taxon>Betaproteobacteria</taxon>
        <taxon>Burkholderiales</taxon>
        <taxon>Comamonadaceae</taxon>
        <taxon>Variovorax</taxon>
    </lineage>
</organism>
<dbReference type="AlphaFoldDB" id="A0AAW8CWZ3"/>
<dbReference type="PROSITE" id="PS51379">
    <property type="entry name" value="4FE4S_FER_2"/>
    <property type="match status" value="1"/>
</dbReference>
<gene>
    <name evidence="3" type="ORF">J2W31_002174</name>
</gene>
<sequence>MAERSFVEEVKKLRLSGGDVFRGEGILAVTKALLESGVSYVAGYQGAPISHLMDVLADAQDILAEQGIRFENSASEATAAATLAASVNYPLRGAVTFKATVGTNVASDALANLASGGVTGGALIIVGEDYGEGSSIMQERSHAFAMKSQIWLLDPRPNLPSIVDAVKTGFDLSEASNTPVMLQLRIRACHVHGHFIAGDNKRAKFTLQEALENPQRDVSRIVLPPASFVHEQEKVKDRWPAAVRFIEERRLNEFFSEDADDIGIIVQGGSYNTLLRALERLDLADVYGNTKVPLYVMNVAYPVIESEVIRFCEGKRAVLIVEEGQPNFVEQNLATILRQAGSTTALHGKDMLPVAGEYTSSELLKGARAFCERYERLAPLPVLVPVRKVIPLKEVAAIGVDAALEPAIPSSALGDVVHARPPGFCTGCPERPIFSAMKLVERELGAHHVSADIGCHLFSILPPFNIGNTTMGYGLGGAGASALNAPAGKRAISMMGDGGFWHNGLTSGVANAVFNKSDNLTIVVDNNYTSATGGQDILSSNAVNKTRSTGHEIERAVRGVGVEWVKTLRRTYDVAGMRDALKEALTTTKKGPKVLIAQSECMLNKQRREKPLVRKAIADGKRMVREKFGVDSDTCTGDHSCIRLSGCPSLSIKPNPDPLRTDPVAAVLDSCVGCGVCGEVSHAAVLCPSFYKAQIVSNPTGWDKLRERVRSAVIGWLQRGEARRRETYAF</sequence>
<dbReference type="GO" id="GO:0044281">
    <property type="term" value="P:small molecule metabolic process"/>
    <property type="evidence" value="ECO:0007669"/>
    <property type="project" value="UniProtKB-ARBA"/>
</dbReference>
<dbReference type="RefSeq" id="WP_307684753.1">
    <property type="nucleotide sequence ID" value="NZ_JAUSRD010000004.1"/>
</dbReference>
<dbReference type="GO" id="GO:0043805">
    <property type="term" value="F:indolepyruvate ferredoxin oxidoreductase activity"/>
    <property type="evidence" value="ECO:0007669"/>
    <property type="project" value="UniProtKB-EC"/>
</dbReference>
<dbReference type="CDD" id="cd02008">
    <property type="entry name" value="TPP_IOR_alpha"/>
    <property type="match status" value="1"/>
</dbReference>
<dbReference type="SUPFAM" id="SSF52518">
    <property type="entry name" value="Thiamin diphosphate-binding fold (THDP-binding)"/>
    <property type="match status" value="2"/>
</dbReference>
<proteinExistence type="predicted"/>
<reference evidence="3" key="1">
    <citation type="submission" date="2023-07" db="EMBL/GenBank/DDBJ databases">
        <title>Sorghum-associated microbial communities from plants grown in Nebraska, USA.</title>
        <authorList>
            <person name="Schachtman D."/>
        </authorList>
    </citation>
    <scope>NUCLEOTIDE SEQUENCE</scope>
    <source>
        <strain evidence="3">DS3754</strain>
    </source>
</reference>
<dbReference type="Pfam" id="PF02775">
    <property type="entry name" value="TPP_enzyme_C"/>
    <property type="match status" value="1"/>
</dbReference>
<dbReference type="EC" id="1.2.7.8" evidence="3"/>
<name>A0AAW8CWZ3_9BURK</name>
<dbReference type="InterPro" id="IPR011766">
    <property type="entry name" value="TPP_enzyme_TPP-bd"/>
</dbReference>
<dbReference type="EMBL" id="JAUSRD010000004">
    <property type="protein sequence ID" value="MDP9893063.1"/>
    <property type="molecule type" value="Genomic_DNA"/>
</dbReference>
<dbReference type="InterPro" id="IPR029061">
    <property type="entry name" value="THDP-binding"/>
</dbReference>
<evidence type="ECO:0000256" key="1">
    <source>
        <dbReference type="ARBA" id="ARBA00022723"/>
    </source>
</evidence>
<dbReference type="PANTHER" id="PTHR43710:SF5">
    <property type="entry name" value="INDOLEPYRUVATE FERREDOXIN OXIDOREDUCTASE ALPHA SUBUNIT"/>
    <property type="match status" value="1"/>
</dbReference>
<dbReference type="PANTHER" id="PTHR43710">
    <property type="entry name" value="2-HYDROXYACYL-COA LYASE"/>
    <property type="match status" value="1"/>
</dbReference>
<evidence type="ECO:0000313" key="4">
    <source>
        <dbReference type="Proteomes" id="UP001242045"/>
    </source>
</evidence>
<dbReference type="InterPro" id="IPR017896">
    <property type="entry name" value="4Fe4S_Fe-S-bd"/>
</dbReference>
<dbReference type="GO" id="GO:0030976">
    <property type="term" value="F:thiamine pyrophosphate binding"/>
    <property type="evidence" value="ECO:0007669"/>
    <property type="project" value="InterPro"/>
</dbReference>
<dbReference type="Proteomes" id="UP001242045">
    <property type="component" value="Unassembled WGS sequence"/>
</dbReference>
<accession>A0AAW8CWZ3</accession>
<dbReference type="InterPro" id="IPR045025">
    <property type="entry name" value="HACL1-like"/>
</dbReference>